<dbReference type="Gene3D" id="1.20.1260.100">
    <property type="entry name" value="TspO/MBR protein"/>
    <property type="match status" value="1"/>
</dbReference>
<dbReference type="InterPro" id="IPR016040">
    <property type="entry name" value="NAD(P)-bd_dom"/>
</dbReference>
<feature type="domain" description="NAD(P)-binding" evidence="7">
    <location>
        <begin position="15"/>
        <end position="134"/>
    </location>
</feature>
<dbReference type="InterPro" id="IPR036291">
    <property type="entry name" value="NAD(P)-bd_dom_sf"/>
</dbReference>
<comment type="similarity">
    <text evidence="2">Belongs to the TspO/BZRP family.</text>
</comment>
<dbReference type="AlphaFoldDB" id="A0A7K1LJA7"/>
<evidence type="ECO:0000256" key="3">
    <source>
        <dbReference type="ARBA" id="ARBA00022692"/>
    </source>
</evidence>
<evidence type="ECO:0000256" key="5">
    <source>
        <dbReference type="ARBA" id="ARBA00023136"/>
    </source>
</evidence>
<protein>
    <submittedName>
        <fullName evidence="8">NAD(P)H-binding protein</fullName>
    </submittedName>
</protein>
<evidence type="ECO:0000256" key="6">
    <source>
        <dbReference type="SAM" id="Phobius"/>
    </source>
</evidence>
<keyword evidence="5 6" id="KW-0472">Membrane</keyword>
<evidence type="ECO:0000259" key="7">
    <source>
        <dbReference type="Pfam" id="PF13460"/>
    </source>
</evidence>
<dbReference type="SUPFAM" id="SSF51735">
    <property type="entry name" value="NAD(P)-binding Rossmann-fold domains"/>
    <property type="match status" value="1"/>
</dbReference>
<keyword evidence="4 6" id="KW-1133">Transmembrane helix</keyword>
<dbReference type="GO" id="GO:0016020">
    <property type="term" value="C:membrane"/>
    <property type="evidence" value="ECO:0007669"/>
    <property type="project" value="UniProtKB-SubCell"/>
</dbReference>
<gene>
    <name evidence="8" type="ORF">GMA10_08650</name>
</gene>
<dbReference type="RefSeq" id="WP_129316438.1">
    <property type="nucleotide sequence ID" value="NZ_NOIQ01000029.1"/>
</dbReference>
<feature type="transmembrane region" description="Helical" evidence="6">
    <location>
        <begin position="458"/>
        <end position="477"/>
    </location>
</feature>
<evidence type="ECO:0000256" key="4">
    <source>
        <dbReference type="ARBA" id="ARBA00022989"/>
    </source>
</evidence>
<keyword evidence="9" id="KW-1185">Reference proteome</keyword>
<evidence type="ECO:0000313" key="8">
    <source>
        <dbReference type="EMBL" id="MUN55275.1"/>
    </source>
</evidence>
<dbReference type="FunFam" id="1.20.1260.100:FF:000001">
    <property type="entry name" value="translocator protein 2"/>
    <property type="match status" value="1"/>
</dbReference>
<comment type="subcellular location">
    <subcellularLocation>
        <location evidence="1">Membrane</location>
        <topology evidence="1">Multi-pass membrane protein</topology>
    </subcellularLocation>
</comment>
<proteinExistence type="inferred from homology"/>
<dbReference type="EMBL" id="WOGT01000004">
    <property type="protein sequence ID" value="MUN55275.1"/>
    <property type="molecule type" value="Genomic_DNA"/>
</dbReference>
<evidence type="ECO:0000313" key="9">
    <source>
        <dbReference type="Proteomes" id="UP000462152"/>
    </source>
</evidence>
<reference evidence="8 9" key="1">
    <citation type="submission" date="2019-12" db="EMBL/GenBank/DDBJ databases">
        <authorList>
            <person name="Li J."/>
            <person name="Shi Y."/>
            <person name="Xu G."/>
            <person name="Xiao D."/>
            <person name="Ran X."/>
        </authorList>
    </citation>
    <scope>NUCLEOTIDE SEQUENCE [LARGE SCALE GENOMIC DNA]</scope>
    <source>
        <strain evidence="8 9">JCM 15915</strain>
    </source>
</reference>
<dbReference type="OrthoDB" id="9774199at2"/>
<evidence type="ECO:0000256" key="2">
    <source>
        <dbReference type="ARBA" id="ARBA00007524"/>
    </source>
</evidence>
<keyword evidence="3 6" id="KW-0812">Transmembrane</keyword>
<evidence type="ECO:0000256" key="1">
    <source>
        <dbReference type="ARBA" id="ARBA00004141"/>
    </source>
</evidence>
<dbReference type="InterPro" id="IPR038330">
    <property type="entry name" value="TspO/MBR-related_sf"/>
</dbReference>
<dbReference type="GO" id="GO:0033013">
    <property type="term" value="P:tetrapyrrole metabolic process"/>
    <property type="evidence" value="ECO:0007669"/>
    <property type="project" value="UniProtKB-ARBA"/>
</dbReference>
<organism evidence="8 9">
    <name type="scientific">Rothia koreensis</name>
    <dbReference type="NCBI Taxonomy" id="592378"/>
    <lineage>
        <taxon>Bacteria</taxon>
        <taxon>Bacillati</taxon>
        <taxon>Actinomycetota</taxon>
        <taxon>Actinomycetes</taxon>
        <taxon>Micrococcales</taxon>
        <taxon>Micrococcaceae</taxon>
        <taxon>Rothia</taxon>
    </lineage>
</organism>
<dbReference type="InterPro" id="IPR004307">
    <property type="entry name" value="TspO_MBR"/>
</dbReference>
<dbReference type="PANTHER" id="PTHR10057:SF0">
    <property type="entry name" value="TRANSLOCATOR PROTEIN"/>
    <property type="match status" value="1"/>
</dbReference>
<dbReference type="CDD" id="cd15904">
    <property type="entry name" value="TSPO_MBR"/>
    <property type="match status" value="1"/>
</dbReference>
<dbReference type="Gene3D" id="3.40.50.720">
    <property type="entry name" value="NAD(P)-binding Rossmann-like Domain"/>
    <property type="match status" value="1"/>
</dbReference>
<comment type="caution">
    <text evidence="8">The sequence shown here is derived from an EMBL/GenBank/DDBJ whole genome shotgun (WGS) entry which is preliminary data.</text>
</comment>
<dbReference type="Pfam" id="PF03073">
    <property type="entry name" value="TspO_MBR"/>
    <property type="match status" value="1"/>
</dbReference>
<name>A0A7K1LJA7_9MICC</name>
<dbReference type="Pfam" id="PF13460">
    <property type="entry name" value="NAD_binding_10"/>
    <property type="match status" value="1"/>
</dbReference>
<sequence length="483" mass="51838">MSTENREHRLGLVTGATGYVGSHVVAELLERGWAVRTLSRSRDKALSMTWGDRVVPPGARATPGRVEVIEGDASRKDDVQRALSGADAAWYLLHSMSSGEDFMEDEKRMAEAFGSAAREEGVGRIVFLGGLHPEGEDLSEHLASRVAVGEILMNSGVPTAALQAGVVLGDKSSSFQMLRHLSERLPGAIGPAWIKHRITPISVRDAVFYLASAADLPADQNRTFDIGGPDTLPYIDMMKRYATTWGKIPRVVVTAPVTTPNLASYWISGVTGVNRSLISPLISSLLHDTVLKERDLEGLVGTPPGGNQSFEDAVRDAVGRSETRRWTKVFTGVSVGVGACAVVGSVLTQPKNAWYKSLDLPSWQPPALAFPLVWTALYADIAATNALAIADLAESGDRPSARKHVAALAANLALNAGWCGMFFRSRKPALSTLLAAGLTASSVDLVRRVHRTAPERGFLLAPYAAWTGFATVLNAAIARRNRR</sequence>
<dbReference type="Proteomes" id="UP000462152">
    <property type="component" value="Unassembled WGS sequence"/>
</dbReference>
<accession>A0A7K1LJA7</accession>
<dbReference type="PANTHER" id="PTHR10057">
    <property type="entry name" value="PERIPHERAL-TYPE BENZODIAZEPINE RECEPTOR"/>
    <property type="match status" value="1"/>
</dbReference>